<evidence type="ECO:0000313" key="1">
    <source>
        <dbReference type="EMBL" id="MBT9315589.1"/>
    </source>
</evidence>
<organism evidence="1 2">
    <name type="scientific">Leptothoe spongobia TAU-MAC 1115</name>
    <dbReference type="NCBI Taxonomy" id="1967444"/>
    <lineage>
        <taxon>Bacteria</taxon>
        <taxon>Bacillati</taxon>
        <taxon>Cyanobacteriota</taxon>
        <taxon>Cyanophyceae</taxon>
        <taxon>Nodosilineales</taxon>
        <taxon>Cymatolegaceae</taxon>
        <taxon>Leptothoe</taxon>
        <taxon>Leptothoe spongobia</taxon>
    </lineage>
</organism>
<dbReference type="RefSeq" id="WP_215608657.1">
    <property type="nucleotide sequence ID" value="NZ_JADOES010000013.1"/>
</dbReference>
<protein>
    <submittedName>
        <fullName evidence="1">Uncharacterized protein</fullName>
    </submittedName>
</protein>
<reference evidence="1" key="1">
    <citation type="submission" date="2020-11" db="EMBL/GenBank/DDBJ databases">
        <authorList>
            <person name="Konstantinou D."/>
            <person name="Gkelis S."/>
            <person name="Popin R."/>
            <person name="Fewer D."/>
            <person name="Sivonen K."/>
        </authorList>
    </citation>
    <scope>NUCLEOTIDE SEQUENCE</scope>
    <source>
        <strain evidence="1">TAU-MAC 1115</strain>
    </source>
</reference>
<gene>
    <name evidence="1" type="ORF">IXB50_09145</name>
</gene>
<name>A0A947DF96_9CYAN</name>
<dbReference type="EMBL" id="JADOES010000013">
    <property type="protein sequence ID" value="MBT9315589.1"/>
    <property type="molecule type" value="Genomic_DNA"/>
</dbReference>
<sequence length="54" mass="6239">MGDLKFSQVFSNDQVKGGKLSWFKTQFQRMDSLMCALAKRANGLSFSNWLRHAR</sequence>
<dbReference type="Proteomes" id="UP000717364">
    <property type="component" value="Unassembled WGS sequence"/>
</dbReference>
<dbReference type="AlphaFoldDB" id="A0A947DF96"/>
<proteinExistence type="predicted"/>
<reference evidence="1" key="2">
    <citation type="journal article" date="2021" name="Mar. Drugs">
        <title>Genome Reduction and Secondary Metabolism of the Marine Sponge-Associated Cyanobacterium Leptothoe.</title>
        <authorList>
            <person name="Konstantinou D."/>
            <person name="Popin R.V."/>
            <person name="Fewer D.P."/>
            <person name="Sivonen K."/>
            <person name="Gkelis S."/>
        </authorList>
    </citation>
    <scope>NUCLEOTIDE SEQUENCE</scope>
    <source>
        <strain evidence="1">TAU-MAC 1115</strain>
    </source>
</reference>
<evidence type="ECO:0000313" key="2">
    <source>
        <dbReference type="Proteomes" id="UP000717364"/>
    </source>
</evidence>
<comment type="caution">
    <text evidence="1">The sequence shown here is derived from an EMBL/GenBank/DDBJ whole genome shotgun (WGS) entry which is preliminary data.</text>
</comment>
<keyword evidence="2" id="KW-1185">Reference proteome</keyword>
<accession>A0A947DF96</accession>